<feature type="transmembrane region" description="Helical" evidence="7">
    <location>
        <begin position="30"/>
        <end position="53"/>
    </location>
</feature>
<evidence type="ECO:0000256" key="2">
    <source>
        <dbReference type="ARBA" id="ARBA00011006"/>
    </source>
</evidence>
<dbReference type="AlphaFoldDB" id="A0AAE3QFK7"/>
<evidence type="ECO:0000256" key="5">
    <source>
        <dbReference type="ARBA" id="ARBA00022989"/>
    </source>
</evidence>
<reference evidence="8" key="1">
    <citation type="submission" date="2022-03" db="EMBL/GenBank/DDBJ databases">
        <title>Fererhizobium litorale gen. nov., sp. nov., isolated from sandy sediments of the Sea of Japan seashore.</title>
        <authorList>
            <person name="Romanenko L."/>
            <person name="Kurilenko V."/>
            <person name="Otstavnykh N."/>
            <person name="Svetashev V."/>
            <person name="Tekutyeva L."/>
            <person name="Isaeva M."/>
            <person name="Mikhailov V."/>
        </authorList>
    </citation>
    <scope>NUCLEOTIDE SEQUENCE</scope>
    <source>
        <strain evidence="8">KMM 9576</strain>
    </source>
</reference>
<keyword evidence="9" id="KW-1185">Reference proteome</keyword>
<protein>
    <submittedName>
        <fullName evidence="8">GlsB/YeaQ/YmgE family stress response membrane protein</fullName>
    </submittedName>
</protein>
<evidence type="ECO:0000256" key="1">
    <source>
        <dbReference type="ARBA" id="ARBA00004651"/>
    </source>
</evidence>
<accession>A0AAE3QFK7</accession>
<name>A0AAE3QFK7_9HYPH</name>
<dbReference type="GO" id="GO:0005886">
    <property type="term" value="C:plasma membrane"/>
    <property type="evidence" value="ECO:0007669"/>
    <property type="project" value="UniProtKB-SubCell"/>
</dbReference>
<evidence type="ECO:0000313" key="8">
    <source>
        <dbReference type="EMBL" id="MDI7923018.1"/>
    </source>
</evidence>
<keyword evidence="3" id="KW-1003">Cell membrane</keyword>
<evidence type="ECO:0000256" key="4">
    <source>
        <dbReference type="ARBA" id="ARBA00022692"/>
    </source>
</evidence>
<keyword evidence="4 7" id="KW-0812">Transmembrane</keyword>
<dbReference type="EMBL" id="JALDYZ010000006">
    <property type="protein sequence ID" value="MDI7923018.1"/>
    <property type="molecule type" value="Genomic_DNA"/>
</dbReference>
<feature type="transmembrane region" description="Helical" evidence="7">
    <location>
        <begin position="59"/>
        <end position="80"/>
    </location>
</feature>
<dbReference type="Proteomes" id="UP001161580">
    <property type="component" value="Unassembled WGS sequence"/>
</dbReference>
<organism evidence="8 9">
    <name type="scientific">Ferirhizobium litorale</name>
    <dbReference type="NCBI Taxonomy" id="2927786"/>
    <lineage>
        <taxon>Bacteria</taxon>
        <taxon>Pseudomonadati</taxon>
        <taxon>Pseudomonadota</taxon>
        <taxon>Alphaproteobacteria</taxon>
        <taxon>Hyphomicrobiales</taxon>
        <taxon>Rhizobiaceae</taxon>
        <taxon>Ferirhizobium</taxon>
    </lineage>
</organism>
<evidence type="ECO:0000256" key="7">
    <source>
        <dbReference type="SAM" id="Phobius"/>
    </source>
</evidence>
<evidence type="ECO:0000313" key="9">
    <source>
        <dbReference type="Proteomes" id="UP001161580"/>
    </source>
</evidence>
<comment type="caution">
    <text evidence="8">The sequence shown here is derived from an EMBL/GenBank/DDBJ whole genome shotgun (WGS) entry which is preliminary data.</text>
</comment>
<dbReference type="InterPro" id="IPR007341">
    <property type="entry name" value="Transgly_assoc"/>
</dbReference>
<comment type="subcellular location">
    <subcellularLocation>
        <location evidence="1">Cell membrane</location>
        <topology evidence="1">Multi-pass membrane protein</topology>
    </subcellularLocation>
</comment>
<sequence length="82" mass="8736">MEGVGWIATIVIGGIAGWLAGKFMEARYGILMNILLGIVGSIVANSVLAQFHVFVEGGWLGYLVTGFLGAVVLIFVARLIKR</sequence>
<proteinExistence type="inferred from homology"/>
<dbReference type="Pfam" id="PF04226">
    <property type="entry name" value="Transgly_assoc"/>
    <property type="match status" value="1"/>
</dbReference>
<comment type="similarity">
    <text evidence="2">Belongs to the UPF0410 family.</text>
</comment>
<dbReference type="PANTHER" id="PTHR33884:SF3">
    <property type="entry name" value="UPF0410 PROTEIN YMGE"/>
    <property type="match status" value="1"/>
</dbReference>
<keyword evidence="6 7" id="KW-0472">Membrane</keyword>
<evidence type="ECO:0000256" key="3">
    <source>
        <dbReference type="ARBA" id="ARBA00022475"/>
    </source>
</evidence>
<dbReference type="RefSeq" id="WP_311787581.1">
    <property type="nucleotide sequence ID" value="NZ_JALDYY010000010.1"/>
</dbReference>
<evidence type="ECO:0000256" key="6">
    <source>
        <dbReference type="ARBA" id="ARBA00023136"/>
    </source>
</evidence>
<dbReference type="PANTHER" id="PTHR33884">
    <property type="entry name" value="UPF0410 PROTEIN YMGE"/>
    <property type="match status" value="1"/>
</dbReference>
<feature type="transmembrane region" description="Helical" evidence="7">
    <location>
        <begin position="6"/>
        <end position="23"/>
    </location>
</feature>
<gene>
    <name evidence="8" type="ORF">MRS75_13095</name>
</gene>
<keyword evidence="5 7" id="KW-1133">Transmembrane helix</keyword>